<dbReference type="Pfam" id="PF02879">
    <property type="entry name" value="PGM_PMM_II"/>
    <property type="match status" value="1"/>
</dbReference>
<dbReference type="RefSeq" id="WP_095596656.1">
    <property type="nucleotide sequence ID" value="NZ_BMKN01000001.1"/>
</dbReference>
<protein>
    <submittedName>
        <fullName evidence="12">Phosphomannomutase</fullName>
    </submittedName>
</protein>
<dbReference type="InterPro" id="IPR005844">
    <property type="entry name" value="A-D-PHexomutase_a/b/a-I"/>
</dbReference>
<dbReference type="InterPro" id="IPR016066">
    <property type="entry name" value="A-D-PHexomutase_CS"/>
</dbReference>
<evidence type="ECO:0000259" key="11">
    <source>
        <dbReference type="Pfam" id="PF02880"/>
    </source>
</evidence>
<dbReference type="Gene3D" id="3.30.310.50">
    <property type="entry name" value="Alpha-D-phosphohexomutase, C-terminal domain"/>
    <property type="match status" value="1"/>
</dbReference>
<feature type="domain" description="Alpha-D-phosphohexomutase C-terminal" evidence="8">
    <location>
        <begin position="377"/>
        <end position="440"/>
    </location>
</feature>
<dbReference type="EMBL" id="BMKN01000001">
    <property type="protein sequence ID" value="GGE39657.1"/>
    <property type="molecule type" value="Genomic_DNA"/>
</dbReference>
<reference evidence="12" key="1">
    <citation type="journal article" date="2014" name="Int. J. Syst. Evol. Microbiol.">
        <title>Complete genome sequence of Corynebacterium casei LMG S-19264T (=DSM 44701T), isolated from a smear-ripened cheese.</title>
        <authorList>
            <consortium name="US DOE Joint Genome Institute (JGI-PGF)"/>
            <person name="Walter F."/>
            <person name="Albersmeier A."/>
            <person name="Kalinowski J."/>
            <person name="Ruckert C."/>
        </authorList>
    </citation>
    <scope>NUCLEOTIDE SEQUENCE</scope>
    <source>
        <strain evidence="12">CGMCC 1.16012</strain>
    </source>
</reference>
<keyword evidence="13" id="KW-1185">Reference proteome</keyword>
<dbReference type="SUPFAM" id="SSF53738">
    <property type="entry name" value="Phosphoglucomutase, first 3 domains"/>
    <property type="match status" value="3"/>
</dbReference>
<keyword evidence="5 7" id="KW-0460">Magnesium</keyword>
<dbReference type="PANTHER" id="PTHR43771">
    <property type="entry name" value="PHOSPHOMANNOMUTASE"/>
    <property type="match status" value="1"/>
</dbReference>
<comment type="cofactor">
    <cofactor evidence="1">
        <name>Mg(2+)</name>
        <dbReference type="ChEBI" id="CHEBI:18420"/>
    </cofactor>
</comment>
<organism evidence="12 13">
    <name type="scientific">Actibacterium pelagium</name>
    <dbReference type="NCBI Taxonomy" id="2029103"/>
    <lineage>
        <taxon>Bacteria</taxon>
        <taxon>Pseudomonadati</taxon>
        <taxon>Pseudomonadota</taxon>
        <taxon>Alphaproteobacteria</taxon>
        <taxon>Rhodobacterales</taxon>
        <taxon>Roseobacteraceae</taxon>
        <taxon>Actibacterium</taxon>
    </lineage>
</organism>
<dbReference type="CDD" id="cd03089">
    <property type="entry name" value="PMM_PGM"/>
    <property type="match status" value="1"/>
</dbReference>
<dbReference type="GO" id="GO:0016868">
    <property type="term" value="F:intramolecular phosphotransferase activity"/>
    <property type="evidence" value="ECO:0007669"/>
    <property type="project" value="InterPro"/>
</dbReference>
<evidence type="ECO:0000256" key="6">
    <source>
        <dbReference type="ARBA" id="ARBA00023235"/>
    </source>
</evidence>
<evidence type="ECO:0000256" key="5">
    <source>
        <dbReference type="ARBA" id="ARBA00022842"/>
    </source>
</evidence>
<dbReference type="Proteomes" id="UP000606730">
    <property type="component" value="Unassembled WGS sequence"/>
</dbReference>
<dbReference type="InterPro" id="IPR005845">
    <property type="entry name" value="A-D-PHexomutase_a/b/a-II"/>
</dbReference>
<feature type="domain" description="Alpha-D-phosphohexomutase alpha/beta/alpha" evidence="11">
    <location>
        <begin position="262"/>
        <end position="367"/>
    </location>
</feature>
<dbReference type="InterPro" id="IPR005841">
    <property type="entry name" value="Alpha-D-phosphohexomutase_SF"/>
</dbReference>
<dbReference type="InterPro" id="IPR036900">
    <property type="entry name" value="A-D-PHexomutase_C_sf"/>
</dbReference>
<keyword evidence="6" id="KW-0413">Isomerase</keyword>
<dbReference type="SUPFAM" id="SSF55957">
    <property type="entry name" value="Phosphoglucomutase, C-terminal domain"/>
    <property type="match status" value="1"/>
</dbReference>
<comment type="similarity">
    <text evidence="2 7">Belongs to the phosphohexose mutase family.</text>
</comment>
<evidence type="ECO:0000256" key="2">
    <source>
        <dbReference type="ARBA" id="ARBA00010231"/>
    </source>
</evidence>
<dbReference type="PRINTS" id="PR00509">
    <property type="entry name" value="PGMPMM"/>
</dbReference>
<proteinExistence type="inferred from homology"/>
<dbReference type="InterPro" id="IPR016055">
    <property type="entry name" value="A-D-PHexomutase_a/b/a-I/II/III"/>
</dbReference>
<keyword evidence="4 7" id="KW-0479">Metal-binding</keyword>
<accession>A0A917EID5</accession>
<reference evidence="12" key="2">
    <citation type="submission" date="2020-09" db="EMBL/GenBank/DDBJ databases">
        <authorList>
            <person name="Sun Q."/>
            <person name="Zhou Y."/>
        </authorList>
    </citation>
    <scope>NUCLEOTIDE SEQUENCE</scope>
    <source>
        <strain evidence="12">CGMCC 1.16012</strain>
    </source>
</reference>
<evidence type="ECO:0000256" key="1">
    <source>
        <dbReference type="ARBA" id="ARBA00001946"/>
    </source>
</evidence>
<evidence type="ECO:0000256" key="7">
    <source>
        <dbReference type="RuleBase" id="RU004326"/>
    </source>
</evidence>
<dbReference type="Pfam" id="PF00408">
    <property type="entry name" value="PGM_PMM_IV"/>
    <property type="match status" value="1"/>
</dbReference>
<dbReference type="PANTHER" id="PTHR43771:SF1">
    <property type="entry name" value="PHOSPHOMANNOMUTASE"/>
    <property type="match status" value="1"/>
</dbReference>
<keyword evidence="3" id="KW-0597">Phosphoprotein</keyword>
<evidence type="ECO:0000259" key="10">
    <source>
        <dbReference type="Pfam" id="PF02879"/>
    </source>
</evidence>
<dbReference type="Pfam" id="PF02878">
    <property type="entry name" value="PGM_PMM_I"/>
    <property type="match status" value="1"/>
</dbReference>
<feature type="domain" description="Alpha-D-phosphohexomutase alpha/beta/alpha" evidence="10">
    <location>
        <begin position="154"/>
        <end position="258"/>
    </location>
</feature>
<dbReference type="Gene3D" id="3.40.120.10">
    <property type="entry name" value="Alpha-D-Glucose-1,6-Bisphosphate, subunit A, domain 3"/>
    <property type="match status" value="3"/>
</dbReference>
<dbReference type="PROSITE" id="PS00710">
    <property type="entry name" value="PGM_PMM"/>
    <property type="match status" value="1"/>
</dbReference>
<dbReference type="AlphaFoldDB" id="A0A917EID5"/>
<dbReference type="InterPro" id="IPR005843">
    <property type="entry name" value="A-D-PHexomutase_C"/>
</dbReference>
<dbReference type="GO" id="GO:0005975">
    <property type="term" value="P:carbohydrate metabolic process"/>
    <property type="evidence" value="ECO:0007669"/>
    <property type="project" value="InterPro"/>
</dbReference>
<evidence type="ECO:0000259" key="9">
    <source>
        <dbReference type="Pfam" id="PF02878"/>
    </source>
</evidence>
<evidence type="ECO:0000256" key="4">
    <source>
        <dbReference type="ARBA" id="ARBA00022723"/>
    </source>
</evidence>
<evidence type="ECO:0000259" key="8">
    <source>
        <dbReference type="Pfam" id="PF00408"/>
    </source>
</evidence>
<evidence type="ECO:0000256" key="3">
    <source>
        <dbReference type="ARBA" id="ARBA00022553"/>
    </source>
</evidence>
<sequence>MSELTCFKAYDIRGRLGVDLDEVIAYRIGRAFAEALNAKTVVLGRDVRASSMALANSVADGLRDQGCDVLDLGLSGTEEMYHATAHLTADGGVCVTASHNPMDYNGMKMVGGGSAPLGAETGLAQVKALAEAAKFTDAEVRGSLTDASIAARAAYVDTICGFADLSALKPLKILVNAGHGTAGPTFDAIADRLSALGAPLSFERLYHDPDGTFPQGIPNPLLPENRPATADAVRASGADFGVAWDGDFDRCFFFDHTGAFIDGEYVVGLLAEAFLAKDPGATVIHDPRIIWNTQDLVARAGGRAVQTRTGHAFIKQAMRDENAVYGGEMSAHHYFRDFVYCDSGMIPWLLIAELVSRNGPLAGLVADRKAAFPSSGEINFKLDNPKAAIARVLAVFEPKAQAIDRMDGFGFDLGDWRFNLRSSNTEPVVRLNVEARNNADLVSMGVESVTKILLR</sequence>
<name>A0A917EID5_9RHOB</name>
<evidence type="ECO:0000313" key="13">
    <source>
        <dbReference type="Proteomes" id="UP000606730"/>
    </source>
</evidence>
<dbReference type="OrthoDB" id="9803322at2"/>
<dbReference type="GO" id="GO:0000287">
    <property type="term" value="F:magnesium ion binding"/>
    <property type="evidence" value="ECO:0007669"/>
    <property type="project" value="InterPro"/>
</dbReference>
<dbReference type="Pfam" id="PF02880">
    <property type="entry name" value="PGM_PMM_III"/>
    <property type="match status" value="1"/>
</dbReference>
<feature type="domain" description="Alpha-D-phosphohexomutase alpha/beta/alpha" evidence="9">
    <location>
        <begin position="7"/>
        <end position="133"/>
    </location>
</feature>
<comment type="caution">
    <text evidence="12">The sequence shown here is derived from an EMBL/GenBank/DDBJ whole genome shotgun (WGS) entry which is preliminary data.</text>
</comment>
<dbReference type="InterPro" id="IPR005846">
    <property type="entry name" value="A-D-PHexomutase_a/b/a-III"/>
</dbReference>
<gene>
    <name evidence="12" type="primary">manB</name>
    <name evidence="12" type="ORF">GCM10011517_04190</name>
</gene>
<evidence type="ECO:0000313" key="12">
    <source>
        <dbReference type="EMBL" id="GGE39657.1"/>
    </source>
</evidence>